<evidence type="ECO:0000256" key="1">
    <source>
        <dbReference type="SAM" id="MobiDB-lite"/>
    </source>
</evidence>
<dbReference type="AlphaFoldDB" id="A0AAV4CF87"/>
<comment type="caution">
    <text evidence="2">The sequence shown here is derived from an EMBL/GenBank/DDBJ whole genome shotgun (WGS) entry which is preliminary data.</text>
</comment>
<keyword evidence="3" id="KW-1185">Reference proteome</keyword>
<organism evidence="2 3">
    <name type="scientific">Plakobranchus ocellatus</name>
    <dbReference type="NCBI Taxonomy" id="259542"/>
    <lineage>
        <taxon>Eukaryota</taxon>
        <taxon>Metazoa</taxon>
        <taxon>Spiralia</taxon>
        <taxon>Lophotrochozoa</taxon>
        <taxon>Mollusca</taxon>
        <taxon>Gastropoda</taxon>
        <taxon>Heterobranchia</taxon>
        <taxon>Euthyneura</taxon>
        <taxon>Panpulmonata</taxon>
        <taxon>Sacoglossa</taxon>
        <taxon>Placobranchoidea</taxon>
        <taxon>Plakobranchidae</taxon>
        <taxon>Plakobranchus</taxon>
    </lineage>
</organism>
<dbReference type="EMBL" id="BLXT01006199">
    <property type="protein sequence ID" value="GFO30022.1"/>
    <property type="molecule type" value="Genomic_DNA"/>
</dbReference>
<evidence type="ECO:0000313" key="3">
    <source>
        <dbReference type="Proteomes" id="UP000735302"/>
    </source>
</evidence>
<accession>A0AAV4CF87</accession>
<name>A0AAV4CF87_9GAST</name>
<dbReference type="Proteomes" id="UP000735302">
    <property type="component" value="Unassembled WGS sequence"/>
</dbReference>
<reference evidence="2 3" key="1">
    <citation type="journal article" date="2021" name="Elife">
        <title>Chloroplast acquisition without the gene transfer in kleptoplastic sea slugs, Plakobranchus ocellatus.</title>
        <authorList>
            <person name="Maeda T."/>
            <person name="Takahashi S."/>
            <person name="Yoshida T."/>
            <person name="Shimamura S."/>
            <person name="Takaki Y."/>
            <person name="Nagai Y."/>
            <person name="Toyoda A."/>
            <person name="Suzuki Y."/>
            <person name="Arimoto A."/>
            <person name="Ishii H."/>
            <person name="Satoh N."/>
            <person name="Nishiyama T."/>
            <person name="Hasebe M."/>
            <person name="Maruyama T."/>
            <person name="Minagawa J."/>
            <person name="Obokata J."/>
            <person name="Shigenobu S."/>
        </authorList>
    </citation>
    <scope>NUCLEOTIDE SEQUENCE [LARGE SCALE GENOMIC DNA]</scope>
</reference>
<protein>
    <submittedName>
        <fullName evidence="2">Colorectal mutant cancer protein-like isoform x1</fullName>
    </submittedName>
</protein>
<proteinExistence type="predicted"/>
<evidence type="ECO:0000313" key="2">
    <source>
        <dbReference type="EMBL" id="GFO30022.1"/>
    </source>
</evidence>
<gene>
    <name evidence="2" type="ORF">PoB_005652700</name>
</gene>
<feature type="region of interest" description="Disordered" evidence="1">
    <location>
        <begin position="129"/>
        <end position="155"/>
    </location>
</feature>
<sequence length="251" mass="27293">MQNLQSSSAKRIDLALSGHSPQPVMSPSHSYSHSLRQIRASVTGSDSNSGQKNHCISQGMCTNHCGTDIPDGKYDIEKAPLLVFVITIGVSGGAVDREPGHHATSPSLDDQYFVCTSVSPNTKKVAKSLKAKRAKQNTSQYHKMPRQDKRQSPTNSQCRWCTDCAALEFLRLWGSILSNTGAASQGKELYTNLSQSTRLQNWVNLPGIKGIIICLCVTPRGQQLCNNACCGVGGVEVYENTVFNFRDLCSA</sequence>